<evidence type="ECO:0000313" key="10">
    <source>
        <dbReference type="EMBL" id="SDY41224.1"/>
    </source>
</evidence>
<evidence type="ECO:0000256" key="6">
    <source>
        <dbReference type="ARBA" id="ARBA00022927"/>
    </source>
</evidence>
<dbReference type="PANTHER" id="PTHR34982">
    <property type="entry name" value="YOP PROTEINS TRANSLOCATION PROTEIN L"/>
    <property type="match status" value="1"/>
</dbReference>
<dbReference type="InterPro" id="IPR051472">
    <property type="entry name" value="T3SS_Stator/FliH"/>
</dbReference>
<keyword evidence="4" id="KW-0813">Transport</keyword>
<dbReference type="Proteomes" id="UP000198672">
    <property type="component" value="Unassembled WGS sequence"/>
</dbReference>
<evidence type="ECO:0000256" key="4">
    <source>
        <dbReference type="ARBA" id="ARBA00022448"/>
    </source>
</evidence>
<dbReference type="GO" id="GO:0005829">
    <property type="term" value="C:cytosol"/>
    <property type="evidence" value="ECO:0007669"/>
    <property type="project" value="TreeGrafter"/>
</dbReference>
<gene>
    <name evidence="10" type="ORF">SAMN05421644_1624</name>
</gene>
<comment type="function">
    <text evidence="1">Needed for flagellar regrowth and assembly.</text>
</comment>
<evidence type="ECO:0000256" key="8">
    <source>
        <dbReference type="SAM" id="MobiDB-lite"/>
    </source>
</evidence>
<dbReference type="PANTHER" id="PTHR34982:SF1">
    <property type="entry name" value="FLAGELLAR ASSEMBLY PROTEIN FLIH"/>
    <property type="match status" value="1"/>
</dbReference>
<dbReference type="STRING" id="61595.SAMN05421644_1624"/>
<accession>A0A1H3JPM9</accession>
<evidence type="ECO:0000256" key="3">
    <source>
        <dbReference type="ARBA" id="ARBA00016507"/>
    </source>
</evidence>
<feature type="domain" description="Flagellar assembly protein FliH/Type III secretion system HrpE" evidence="9">
    <location>
        <begin position="106"/>
        <end position="228"/>
    </location>
</feature>
<organism evidence="10 11">
    <name type="scientific">Allochromatium warmingii</name>
    <name type="common">Chromatium warmingii</name>
    <dbReference type="NCBI Taxonomy" id="61595"/>
    <lineage>
        <taxon>Bacteria</taxon>
        <taxon>Pseudomonadati</taxon>
        <taxon>Pseudomonadota</taxon>
        <taxon>Gammaproteobacteria</taxon>
        <taxon>Chromatiales</taxon>
        <taxon>Chromatiaceae</taxon>
        <taxon>Allochromatium</taxon>
    </lineage>
</organism>
<evidence type="ECO:0000259" key="9">
    <source>
        <dbReference type="Pfam" id="PF02108"/>
    </source>
</evidence>
<dbReference type="GO" id="GO:0015031">
    <property type="term" value="P:protein transport"/>
    <property type="evidence" value="ECO:0007669"/>
    <property type="project" value="UniProtKB-KW"/>
</dbReference>
<dbReference type="AlphaFoldDB" id="A0A1H3JPM9"/>
<name>A0A1H3JPM9_ALLWA</name>
<keyword evidence="10" id="KW-0966">Cell projection</keyword>
<dbReference type="RefSeq" id="WP_091335338.1">
    <property type="nucleotide sequence ID" value="NZ_FNOW01000062.1"/>
</dbReference>
<keyword evidence="6" id="KW-0653">Protein transport</keyword>
<keyword evidence="7" id="KW-1006">Bacterial flagellum protein export</keyword>
<dbReference type="EMBL" id="FNOW01000062">
    <property type="protein sequence ID" value="SDY41224.1"/>
    <property type="molecule type" value="Genomic_DNA"/>
</dbReference>
<evidence type="ECO:0000256" key="7">
    <source>
        <dbReference type="ARBA" id="ARBA00023225"/>
    </source>
</evidence>
<feature type="region of interest" description="Disordered" evidence="8">
    <location>
        <begin position="276"/>
        <end position="332"/>
    </location>
</feature>
<dbReference type="OrthoDB" id="6196089at2"/>
<keyword evidence="10" id="KW-0969">Cilium</keyword>
<keyword evidence="5" id="KW-1005">Bacterial flagellum biogenesis</keyword>
<dbReference type="SUPFAM" id="SSF160527">
    <property type="entry name" value="V-type ATPase subunit E-like"/>
    <property type="match status" value="1"/>
</dbReference>
<evidence type="ECO:0000313" key="11">
    <source>
        <dbReference type="Proteomes" id="UP000198672"/>
    </source>
</evidence>
<keyword evidence="10" id="KW-0282">Flagellum</keyword>
<reference evidence="11" key="1">
    <citation type="submission" date="2016-10" db="EMBL/GenBank/DDBJ databases">
        <authorList>
            <person name="Varghese N."/>
            <person name="Submissions S."/>
        </authorList>
    </citation>
    <scope>NUCLEOTIDE SEQUENCE [LARGE SCALE GENOMIC DNA]</scope>
    <source>
        <strain evidence="11">DSM 173</strain>
    </source>
</reference>
<evidence type="ECO:0000256" key="2">
    <source>
        <dbReference type="ARBA" id="ARBA00006602"/>
    </source>
</evidence>
<dbReference type="GO" id="GO:0044781">
    <property type="term" value="P:bacterial-type flagellum organization"/>
    <property type="evidence" value="ECO:0007669"/>
    <property type="project" value="UniProtKB-KW"/>
</dbReference>
<proteinExistence type="inferred from homology"/>
<keyword evidence="11" id="KW-1185">Reference proteome</keyword>
<protein>
    <recommendedName>
        <fullName evidence="3">Flagellar assembly protein FliH</fullName>
    </recommendedName>
</protein>
<dbReference type="Pfam" id="PF02108">
    <property type="entry name" value="FliH"/>
    <property type="match status" value="1"/>
</dbReference>
<evidence type="ECO:0000256" key="1">
    <source>
        <dbReference type="ARBA" id="ARBA00003041"/>
    </source>
</evidence>
<comment type="similarity">
    <text evidence="2">Belongs to the FliH family.</text>
</comment>
<sequence length="332" mass="35748">MKPILASGHAAAATAERWLPPLVGVVEPVAEILEPEEPPPPTAEEIAAMIEAAQREAAEAGYRDGYERGYAEGRAQAAAEAAVEQAERAAREQAWRETEAQTLRETVAALESIAQSLADPLADSADALEPELLVLVSAMARRVVMAELTHAPERIQQVLHVALQQLPSRKHPIRLHVNPQDQSWLMAYAAARDEQLTWVADPEIERGGCVLMSGPSRIDATLDARLRQSIDAIWGELHPPKPLAVQDAVSAPPLEVQPDVQAEAPPLELAPAVVPEVQDEAAPHATSAAESEPTEQIAQAEPSEPSDIDRLLDDGPFDDTDFVFEPRTSAAP</sequence>
<evidence type="ECO:0000256" key="5">
    <source>
        <dbReference type="ARBA" id="ARBA00022795"/>
    </source>
</evidence>
<dbReference type="InterPro" id="IPR018035">
    <property type="entry name" value="Flagellar_FliH/T3SS_HrpE"/>
</dbReference>